<dbReference type="RefSeq" id="WP_092120710.1">
    <property type="nucleotide sequence ID" value="NZ_FMXO01000010.1"/>
</dbReference>
<dbReference type="AlphaFoldDB" id="A0A1G6D5Q6"/>
<dbReference type="InterPro" id="IPR058792">
    <property type="entry name" value="Beta-barrel_RND_2"/>
</dbReference>
<feature type="chain" id="PRO_5011488974" evidence="2">
    <location>
        <begin position="25"/>
        <end position="355"/>
    </location>
</feature>
<feature type="domain" description="CusB-like beta-barrel" evidence="5">
    <location>
        <begin position="207"/>
        <end position="280"/>
    </location>
</feature>
<reference evidence="7 8" key="1">
    <citation type="submission" date="2016-10" db="EMBL/GenBank/DDBJ databases">
        <authorList>
            <person name="de Groot N.N."/>
        </authorList>
    </citation>
    <scope>NUCLEOTIDE SEQUENCE [LARGE SCALE GENOMIC DNA]</scope>
    <source>
        <strain evidence="7 8">ASO4-2</strain>
    </source>
</reference>
<proteinExistence type="inferred from homology"/>
<evidence type="ECO:0000256" key="1">
    <source>
        <dbReference type="ARBA" id="ARBA00009477"/>
    </source>
</evidence>
<feature type="domain" description="Multidrug resistance protein MdtA-like alpha-helical hairpin" evidence="3">
    <location>
        <begin position="109"/>
        <end position="151"/>
    </location>
</feature>
<dbReference type="Pfam" id="PF25954">
    <property type="entry name" value="Beta-barrel_RND_2"/>
    <property type="match status" value="1"/>
</dbReference>
<comment type="similarity">
    <text evidence="1">Belongs to the membrane fusion protein (MFP) (TC 8.A.1) family.</text>
</comment>
<dbReference type="Pfam" id="PF25917">
    <property type="entry name" value="BSH_RND"/>
    <property type="match status" value="1"/>
</dbReference>
<evidence type="ECO:0000256" key="2">
    <source>
        <dbReference type="SAM" id="SignalP"/>
    </source>
</evidence>
<dbReference type="PANTHER" id="PTHR30469">
    <property type="entry name" value="MULTIDRUG RESISTANCE PROTEIN MDTA"/>
    <property type="match status" value="1"/>
</dbReference>
<dbReference type="InterPro" id="IPR006143">
    <property type="entry name" value="RND_pump_MFP"/>
</dbReference>
<sequence>MYLFMIIKGSSLCRSMLLAVMSMALLGACSNSLGDVPDEPTNLPRKVNVVVQEVSPTELRDVVVLPGTAEPWLSVDLAAETAGRVEKLSVREGDRVTPGQILAQIEVTALAAGRARAQAAFDLFEEQLRRRERLYKDNIISEEELDQVRSGKVQAREELRQAEIEYGRGLVRAPGAGRVNNMRTEVGEFVDRGQGIIELVDIDKIKVQVQVPEMDVRFLNVEQPAAVIVDAFSEQTFSGIVDFIAYRADPATRTFRTQVVVENPDGTIRPGMIARVMFVRQVIPDAVTIPLSAMIDRGGERLVYVEEDGVARARNVSIGVIERDRIQITRGLEPGDRLIVAGHREVEEGTAVVVQ</sequence>
<protein>
    <submittedName>
        <fullName evidence="7">Membrane fusion protein, multidrug efflux system</fullName>
    </submittedName>
</protein>
<dbReference type="Gene3D" id="2.40.50.100">
    <property type="match status" value="1"/>
</dbReference>
<dbReference type="FunFam" id="2.40.30.170:FF:000010">
    <property type="entry name" value="Efflux RND transporter periplasmic adaptor subunit"/>
    <property type="match status" value="1"/>
</dbReference>
<feature type="signal peptide" evidence="2">
    <location>
        <begin position="1"/>
        <end position="24"/>
    </location>
</feature>
<dbReference type="GO" id="GO:1990281">
    <property type="term" value="C:efflux pump complex"/>
    <property type="evidence" value="ECO:0007669"/>
    <property type="project" value="TreeGrafter"/>
</dbReference>
<dbReference type="EMBL" id="FMXO01000010">
    <property type="protein sequence ID" value="SDB40420.1"/>
    <property type="molecule type" value="Genomic_DNA"/>
</dbReference>
<dbReference type="GO" id="GO:0015562">
    <property type="term" value="F:efflux transmembrane transporter activity"/>
    <property type="evidence" value="ECO:0007669"/>
    <property type="project" value="TreeGrafter"/>
</dbReference>
<dbReference type="Proteomes" id="UP000198771">
    <property type="component" value="Unassembled WGS sequence"/>
</dbReference>
<dbReference type="SUPFAM" id="SSF111369">
    <property type="entry name" value="HlyD-like secretion proteins"/>
    <property type="match status" value="1"/>
</dbReference>
<dbReference type="Pfam" id="PF25876">
    <property type="entry name" value="HH_MFP_RND"/>
    <property type="match status" value="1"/>
</dbReference>
<evidence type="ECO:0000313" key="8">
    <source>
        <dbReference type="Proteomes" id="UP000198771"/>
    </source>
</evidence>
<evidence type="ECO:0000259" key="4">
    <source>
        <dbReference type="Pfam" id="PF25917"/>
    </source>
</evidence>
<gene>
    <name evidence="7" type="ORF">SAMN05660653_01939</name>
</gene>
<dbReference type="InterPro" id="IPR058625">
    <property type="entry name" value="MdtA-like_BSH"/>
</dbReference>
<organism evidence="7 8">
    <name type="scientific">Desulfonatronum thiosulfatophilum</name>
    <dbReference type="NCBI Taxonomy" id="617002"/>
    <lineage>
        <taxon>Bacteria</taxon>
        <taxon>Pseudomonadati</taxon>
        <taxon>Thermodesulfobacteriota</taxon>
        <taxon>Desulfovibrionia</taxon>
        <taxon>Desulfovibrionales</taxon>
        <taxon>Desulfonatronaceae</taxon>
        <taxon>Desulfonatronum</taxon>
    </lineage>
</organism>
<dbReference type="Pfam" id="PF25989">
    <property type="entry name" value="YknX_C"/>
    <property type="match status" value="1"/>
</dbReference>
<dbReference type="OrthoDB" id="9800209at2"/>
<feature type="domain" description="YknX-like C-terminal permuted SH3-like" evidence="6">
    <location>
        <begin position="286"/>
        <end position="353"/>
    </location>
</feature>
<evidence type="ECO:0000259" key="6">
    <source>
        <dbReference type="Pfam" id="PF25989"/>
    </source>
</evidence>
<accession>A0A1G6D5Q6</accession>
<name>A0A1G6D5Q6_9BACT</name>
<dbReference type="Gene3D" id="2.40.420.20">
    <property type="match status" value="1"/>
</dbReference>
<dbReference type="Gene3D" id="1.10.287.470">
    <property type="entry name" value="Helix hairpin bin"/>
    <property type="match status" value="1"/>
</dbReference>
<dbReference type="NCBIfam" id="TIGR01730">
    <property type="entry name" value="RND_mfp"/>
    <property type="match status" value="1"/>
</dbReference>
<feature type="domain" description="Multidrug resistance protein MdtA-like barrel-sandwich hybrid" evidence="4">
    <location>
        <begin position="75"/>
        <end position="195"/>
    </location>
</feature>
<evidence type="ECO:0000259" key="3">
    <source>
        <dbReference type="Pfam" id="PF25876"/>
    </source>
</evidence>
<dbReference type="Gene3D" id="2.40.30.170">
    <property type="match status" value="1"/>
</dbReference>
<dbReference type="InterPro" id="IPR058637">
    <property type="entry name" value="YknX-like_C"/>
</dbReference>
<dbReference type="STRING" id="617002.SAMN05660653_01939"/>
<dbReference type="PANTHER" id="PTHR30469:SF15">
    <property type="entry name" value="HLYD FAMILY OF SECRETION PROTEINS"/>
    <property type="match status" value="1"/>
</dbReference>
<dbReference type="InterPro" id="IPR058624">
    <property type="entry name" value="MdtA-like_HH"/>
</dbReference>
<keyword evidence="8" id="KW-1185">Reference proteome</keyword>
<evidence type="ECO:0000313" key="7">
    <source>
        <dbReference type="EMBL" id="SDB40420.1"/>
    </source>
</evidence>
<keyword evidence="2" id="KW-0732">Signal</keyword>
<evidence type="ECO:0000259" key="5">
    <source>
        <dbReference type="Pfam" id="PF25954"/>
    </source>
</evidence>